<dbReference type="RefSeq" id="WP_068732225.1">
    <property type="nucleotide sequence ID" value="NZ_LVYV01000009.1"/>
</dbReference>
<feature type="transmembrane region" description="Helical" evidence="2">
    <location>
        <begin position="5"/>
        <end position="22"/>
    </location>
</feature>
<dbReference type="EMBL" id="LVYV01000009">
    <property type="protein sequence ID" value="KZD23657.1"/>
    <property type="molecule type" value="Genomic_DNA"/>
</dbReference>
<name>A0A163ZMV6_9BRAD</name>
<reference evidence="3 4" key="1">
    <citation type="submission" date="2016-03" db="EMBL/GenBank/DDBJ databases">
        <title>Microsymbionts genomes from the relict species Vavilovia formosa (Stev.) Fed.</title>
        <authorList>
            <person name="Kopat V."/>
            <person name="Chirak E."/>
            <person name="Kimeklis A."/>
            <person name="Andronov E."/>
        </authorList>
    </citation>
    <scope>NUCLEOTIDE SEQUENCE [LARGE SCALE GENOMIC DNA]</scope>
    <source>
        <strain evidence="3 4">Vaf07</strain>
    </source>
</reference>
<evidence type="ECO:0000256" key="1">
    <source>
        <dbReference type="SAM" id="MobiDB-lite"/>
    </source>
</evidence>
<feature type="compositionally biased region" description="Basic and acidic residues" evidence="1">
    <location>
        <begin position="71"/>
        <end position="87"/>
    </location>
</feature>
<evidence type="ECO:0000256" key="2">
    <source>
        <dbReference type="SAM" id="Phobius"/>
    </source>
</evidence>
<proteinExistence type="predicted"/>
<protein>
    <submittedName>
        <fullName evidence="3">Uncharacterized protein</fullName>
    </submittedName>
</protein>
<keyword evidence="2" id="KW-0472">Membrane</keyword>
<evidence type="ECO:0000313" key="4">
    <source>
        <dbReference type="Proteomes" id="UP000076574"/>
    </source>
</evidence>
<keyword evidence="2" id="KW-1133">Transmembrane helix</keyword>
<keyword evidence="2" id="KW-0812">Transmembrane</keyword>
<keyword evidence="4" id="KW-1185">Reference proteome</keyword>
<gene>
    <name evidence="3" type="ORF">A4A58_26445</name>
</gene>
<feature type="transmembrane region" description="Helical" evidence="2">
    <location>
        <begin position="37"/>
        <end position="54"/>
    </location>
</feature>
<comment type="caution">
    <text evidence="3">The sequence shown here is derived from an EMBL/GenBank/DDBJ whole genome shotgun (WGS) entry which is preliminary data.</text>
</comment>
<evidence type="ECO:0000313" key="3">
    <source>
        <dbReference type="EMBL" id="KZD23657.1"/>
    </source>
</evidence>
<organism evidence="3 4">
    <name type="scientific">Tardiphaga robiniae</name>
    <dbReference type="NCBI Taxonomy" id="943830"/>
    <lineage>
        <taxon>Bacteria</taxon>
        <taxon>Pseudomonadati</taxon>
        <taxon>Pseudomonadota</taxon>
        <taxon>Alphaproteobacteria</taxon>
        <taxon>Hyphomicrobiales</taxon>
        <taxon>Nitrobacteraceae</taxon>
        <taxon>Tardiphaga</taxon>
    </lineage>
</organism>
<sequence>MDKILYTLIGGAVFIAIGFRLFDPNASRPIKFDESNLAVASVCLLVAAGGLLLLTRTRLGRRLKTNIDKRLRDEDDRVRTTPGKVREPTNTNIP</sequence>
<accession>A0A163ZMV6</accession>
<feature type="region of interest" description="Disordered" evidence="1">
    <location>
        <begin position="71"/>
        <end position="94"/>
    </location>
</feature>
<dbReference type="Proteomes" id="UP000076574">
    <property type="component" value="Unassembled WGS sequence"/>
</dbReference>
<dbReference type="AlphaFoldDB" id="A0A163ZMV6"/>